<dbReference type="KEGG" id="zju:107410896"/>
<dbReference type="Proteomes" id="UP001652623">
    <property type="component" value="Chromosome 10"/>
</dbReference>
<keyword evidence="1 6" id="KW-0346">Stress response</keyword>
<evidence type="ECO:0000313" key="6">
    <source>
        <dbReference type="RefSeq" id="XP_015873864.1"/>
    </source>
</evidence>
<dbReference type="InterPro" id="IPR002068">
    <property type="entry name" value="A-crystallin/Hsp20_dom"/>
</dbReference>
<dbReference type="InParanoid" id="A0A6P3ZJT5"/>
<dbReference type="GeneID" id="107410896"/>
<feature type="domain" description="SHSP" evidence="4">
    <location>
        <begin position="51"/>
        <end position="149"/>
    </location>
</feature>
<dbReference type="InterPro" id="IPR008978">
    <property type="entry name" value="HSP20-like_chaperone"/>
</dbReference>
<evidence type="ECO:0000256" key="1">
    <source>
        <dbReference type="ARBA" id="ARBA00023016"/>
    </source>
</evidence>
<protein>
    <submittedName>
        <fullName evidence="6">18.5 kDa class I heat shock protein</fullName>
    </submittedName>
</protein>
<dbReference type="Gene3D" id="2.60.40.790">
    <property type="match status" value="1"/>
</dbReference>
<proteinExistence type="inferred from homology"/>
<dbReference type="SUPFAM" id="SSF49764">
    <property type="entry name" value="HSP20-like chaperones"/>
    <property type="match status" value="1"/>
</dbReference>
<evidence type="ECO:0000313" key="5">
    <source>
        <dbReference type="Proteomes" id="UP001652623"/>
    </source>
</evidence>
<dbReference type="PROSITE" id="PS01031">
    <property type="entry name" value="SHSP"/>
    <property type="match status" value="1"/>
</dbReference>
<evidence type="ECO:0000256" key="3">
    <source>
        <dbReference type="RuleBase" id="RU003616"/>
    </source>
</evidence>
<reference evidence="6" key="1">
    <citation type="submission" date="2025-08" db="UniProtKB">
        <authorList>
            <consortium name="RefSeq"/>
        </authorList>
    </citation>
    <scope>IDENTIFICATION</scope>
    <source>
        <tissue evidence="6">Seedling</tissue>
    </source>
</reference>
<keyword evidence="5" id="KW-1185">Reference proteome</keyword>
<dbReference type="InterPro" id="IPR031107">
    <property type="entry name" value="Small_HSP"/>
</dbReference>
<gene>
    <name evidence="6" type="primary">LOC107410896</name>
</gene>
<dbReference type="RefSeq" id="XP_015873864.1">
    <property type="nucleotide sequence ID" value="XM_016018378.4"/>
</dbReference>
<dbReference type="PANTHER" id="PTHR11527">
    <property type="entry name" value="HEAT-SHOCK PROTEIN 20 FAMILY MEMBER"/>
    <property type="match status" value="1"/>
</dbReference>
<comment type="similarity">
    <text evidence="2 3">Belongs to the small heat shock protein (HSP20) family.</text>
</comment>
<evidence type="ECO:0000256" key="2">
    <source>
        <dbReference type="PROSITE-ProRule" id="PRU00285"/>
    </source>
</evidence>
<sequence length="150" mass="16929">MSIVPINRNDNNDNNGRRGLDLYNPFSFDLWDPFLDFPLIPSFSRILPEFNFGTSVNSRIDWKETQAAHVLKAVLPGFGNEEVLVELQDERVLQISTDSGNFMTRFKLPDNAKIEGLKASMNYGVLTVTVPKEESRSPPNVRVVEISGED</sequence>
<organism evidence="5 6">
    <name type="scientific">Ziziphus jujuba</name>
    <name type="common">Chinese jujube</name>
    <name type="synonym">Ziziphus sativa</name>
    <dbReference type="NCBI Taxonomy" id="326968"/>
    <lineage>
        <taxon>Eukaryota</taxon>
        <taxon>Viridiplantae</taxon>
        <taxon>Streptophyta</taxon>
        <taxon>Embryophyta</taxon>
        <taxon>Tracheophyta</taxon>
        <taxon>Spermatophyta</taxon>
        <taxon>Magnoliopsida</taxon>
        <taxon>eudicotyledons</taxon>
        <taxon>Gunneridae</taxon>
        <taxon>Pentapetalae</taxon>
        <taxon>rosids</taxon>
        <taxon>fabids</taxon>
        <taxon>Rosales</taxon>
        <taxon>Rhamnaceae</taxon>
        <taxon>Paliureae</taxon>
        <taxon>Ziziphus</taxon>
    </lineage>
</organism>
<evidence type="ECO:0000259" key="4">
    <source>
        <dbReference type="PROSITE" id="PS01031"/>
    </source>
</evidence>
<dbReference type="AlphaFoldDB" id="A0A6P3ZJT5"/>
<dbReference type="Pfam" id="PF00011">
    <property type="entry name" value="HSP20"/>
    <property type="match status" value="1"/>
</dbReference>
<accession>A0A6P3ZJT5</accession>
<name>A0A6P3ZJT5_ZIZJJ</name>